<comment type="caution">
    <text evidence="8">The sequence shown here is derived from an EMBL/GenBank/DDBJ whole genome shotgun (WGS) entry which is preliminary data.</text>
</comment>
<evidence type="ECO:0000256" key="3">
    <source>
        <dbReference type="ARBA" id="ARBA00022960"/>
    </source>
</evidence>
<protein>
    <recommendedName>
        <fullName evidence="2">Cell shape-determining protein MreC</fullName>
    </recommendedName>
    <alternativeName>
        <fullName evidence="4">Cell shape protein MreC</fullName>
    </alternativeName>
</protein>
<reference evidence="9" key="1">
    <citation type="journal article" date="2019" name="Int. J. Syst. Evol. Microbiol.">
        <title>The Global Catalogue of Microorganisms (GCM) 10K type strain sequencing project: providing services to taxonomists for standard genome sequencing and annotation.</title>
        <authorList>
            <consortium name="The Broad Institute Genomics Platform"/>
            <consortium name="The Broad Institute Genome Sequencing Center for Infectious Disease"/>
            <person name="Wu L."/>
            <person name="Ma J."/>
        </authorList>
    </citation>
    <scope>NUCLEOTIDE SEQUENCE [LARGE SCALE GENOMIC DNA]</scope>
    <source>
        <strain evidence="9">JCM 17938</strain>
    </source>
</reference>
<evidence type="ECO:0000313" key="9">
    <source>
        <dbReference type="Proteomes" id="UP001500212"/>
    </source>
</evidence>
<sequence>MNDTRRTRAVLGILLLISLAMITVDYRGGEDSPLRGLRSFGEAIFGPIEDASAAVITPVGHALDTIIGSPDAHRRINRLERENQRLRQQLRATQIDKSRAEQLHQLLGTAGLGGYRIVAAQVISAGEGVEETVTIDAGSGDGVRADMTVITGDGLVGRITRVGPTTSTVLLATDAASSVGGRLEGSGEIGVVRGTGRRSGSPLTFELLDSTVEIKPGQRIVSFGSQGNRPYVPGVPIGTVIRIERTPGSLTRTAVVRPFTHFTGLDVVGVVVAPPKKNPRDAVLPPAPPKPPPSPSPSPSNPGPAASTAPRRESSPPQAMPSAEESASAGPSRARRSATSTEAPRSRSTLTSTEEPRQRRPRRPRTPHASGD</sequence>
<dbReference type="InterPro" id="IPR042175">
    <property type="entry name" value="Cell/Rod_MreC_2"/>
</dbReference>
<accession>A0ABP8TK80</accession>
<organism evidence="8 9">
    <name type="scientific">Actinoallomurus liliacearum</name>
    <dbReference type="NCBI Taxonomy" id="1080073"/>
    <lineage>
        <taxon>Bacteria</taxon>
        <taxon>Bacillati</taxon>
        <taxon>Actinomycetota</taxon>
        <taxon>Actinomycetes</taxon>
        <taxon>Streptosporangiales</taxon>
        <taxon>Thermomonosporaceae</taxon>
        <taxon>Actinoallomurus</taxon>
    </lineage>
</organism>
<gene>
    <name evidence="8" type="primary">mreC</name>
    <name evidence="8" type="ORF">GCM10023195_28000</name>
</gene>
<keyword evidence="5" id="KW-0175">Coiled coil</keyword>
<feature type="domain" description="Rod shape-determining protein MreC beta-barrel core" evidence="7">
    <location>
        <begin position="128"/>
        <end position="271"/>
    </location>
</feature>
<dbReference type="Gene3D" id="2.40.10.340">
    <property type="entry name" value="Rod shape-determining protein MreC, domain 1"/>
    <property type="match status" value="1"/>
</dbReference>
<feature type="compositionally biased region" description="Pro residues" evidence="6">
    <location>
        <begin position="285"/>
        <end position="302"/>
    </location>
</feature>
<keyword evidence="9" id="KW-1185">Reference proteome</keyword>
<dbReference type="Pfam" id="PF04085">
    <property type="entry name" value="MreC"/>
    <property type="match status" value="1"/>
</dbReference>
<feature type="region of interest" description="Disordered" evidence="6">
    <location>
        <begin position="278"/>
        <end position="372"/>
    </location>
</feature>
<dbReference type="InterPro" id="IPR007221">
    <property type="entry name" value="MreC"/>
</dbReference>
<dbReference type="InterPro" id="IPR042177">
    <property type="entry name" value="Cell/Rod_1"/>
</dbReference>
<dbReference type="InterPro" id="IPR055342">
    <property type="entry name" value="MreC_beta-barrel_core"/>
</dbReference>
<evidence type="ECO:0000256" key="5">
    <source>
        <dbReference type="SAM" id="Coils"/>
    </source>
</evidence>
<dbReference type="RefSeq" id="WP_345353715.1">
    <property type="nucleotide sequence ID" value="NZ_BAABHJ010000006.1"/>
</dbReference>
<evidence type="ECO:0000313" key="8">
    <source>
        <dbReference type="EMBL" id="GAA4607396.1"/>
    </source>
</evidence>
<feature type="coiled-coil region" evidence="5">
    <location>
        <begin position="69"/>
        <end position="103"/>
    </location>
</feature>
<dbReference type="Proteomes" id="UP001500212">
    <property type="component" value="Unassembled WGS sequence"/>
</dbReference>
<dbReference type="PANTHER" id="PTHR34138:SF1">
    <property type="entry name" value="CELL SHAPE-DETERMINING PROTEIN MREC"/>
    <property type="match status" value="1"/>
</dbReference>
<evidence type="ECO:0000256" key="2">
    <source>
        <dbReference type="ARBA" id="ARBA00013855"/>
    </source>
</evidence>
<dbReference type="EMBL" id="BAABHJ010000006">
    <property type="protein sequence ID" value="GAA4607396.1"/>
    <property type="molecule type" value="Genomic_DNA"/>
</dbReference>
<keyword evidence="3" id="KW-0133">Cell shape</keyword>
<dbReference type="PANTHER" id="PTHR34138">
    <property type="entry name" value="CELL SHAPE-DETERMINING PROTEIN MREC"/>
    <property type="match status" value="1"/>
</dbReference>
<evidence type="ECO:0000256" key="1">
    <source>
        <dbReference type="ARBA" id="ARBA00009369"/>
    </source>
</evidence>
<evidence type="ECO:0000259" key="7">
    <source>
        <dbReference type="Pfam" id="PF04085"/>
    </source>
</evidence>
<dbReference type="Gene3D" id="2.40.10.350">
    <property type="entry name" value="Rod shape-determining protein MreC, domain 2"/>
    <property type="match status" value="1"/>
</dbReference>
<proteinExistence type="inferred from homology"/>
<feature type="compositionally biased region" description="Low complexity" evidence="6">
    <location>
        <begin position="303"/>
        <end position="349"/>
    </location>
</feature>
<evidence type="ECO:0000256" key="4">
    <source>
        <dbReference type="ARBA" id="ARBA00032089"/>
    </source>
</evidence>
<name>A0ABP8TK80_9ACTN</name>
<comment type="similarity">
    <text evidence="1">Belongs to the MreC family.</text>
</comment>
<evidence type="ECO:0000256" key="6">
    <source>
        <dbReference type="SAM" id="MobiDB-lite"/>
    </source>
</evidence>